<dbReference type="InterPro" id="IPR011650">
    <property type="entry name" value="Peptidase_M20_dimer"/>
</dbReference>
<evidence type="ECO:0000256" key="13">
    <source>
        <dbReference type="ARBA" id="ARBA00023285"/>
    </source>
</evidence>
<dbReference type="GO" id="GO:0009014">
    <property type="term" value="F:succinyl-diaminopimelate desuccinylase activity"/>
    <property type="evidence" value="ECO:0007669"/>
    <property type="project" value="UniProtKB-EC"/>
</dbReference>
<keyword evidence="17" id="KW-1185">Reference proteome</keyword>
<accession>A0A1R1ERT4</accession>
<dbReference type="RefSeq" id="WP_076170413.1">
    <property type="nucleotide sequence ID" value="NZ_MRTP01000003.1"/>
</dbReference>
<dbReference type="GO" id="GO:0046872">
    <property type="term" value="F:metal ion binding"/>
    <property type="evidence" value="ECO:0007669"/>
    <property type="project" value="UniProtKB-KW"/>
</dbReference>
<evidence type="ECO:0000256" key="4">
    <source>
        <dbReference type="ARBA" id="ARBA00006247"/>
    </source>
</evidence>
<evidence type="ECO:0000256" key="9">
    <source>
        <dbReference type="ARBA" id="ARBA00022801"/>
    </source>
</evidence>
<comment type="pathway">
    <text evidence="3">Amino-acid biosynthesis; L-lysine biosynthesis via DAP pathway; LL-2,6-diaminopimelate from (S)-tetrahydrodipicolinate (succinylase route): step 3/3.</text>
</comment>
<dbReference type="EC" id="3.5.1.18" evidence="5"/>
<dbReference type="PROSITE" id="PS00759">
    <property type="entry name" value="ARGE_DAPE_CPG2_2"/>
    <property type="match status" value="1"/>
</dbReference>
<dbReference type="Gene3D" id="3.40.630.10">
    <property type="entry name" value="Zn peptidases"/>
    <property type="match status" value="1"/>
</dbReference>
<dbReference type="InterPro" id="IPR010182">
    <property type="entry name" value="ArgE/DapE"/>
</dbReference>
<comment type="cofactor">
    <cofactor evidence="2">
        <name>Zn(2+)</name>
        <dbReference type="ChEBI" id="CHEBI:29105"/>
    </cofactor>
</comment>
<keyword evidence="9" id="KW-0378">Hydrolase</keyword>
<evidence type="ECO:0000256" key="1">
    <source>
        <dbReference type="ARBA" id="ARBA00001941"/>
    </source>
</evidence>
<dbReference type="PANTHER" id="PTHR43808">
    <property type="entry name" value="ACETYLORNITHINE DEACETYLASE"/>
    <property type="match status" value="1"/>
</dbReference>
<dbReference type="SUPFAM" id="SSF55031">
    <property type="entry name" value="Bacterial exopeptidase dimerisation domain"/>
    <property type="match status" value="1"/>
</dbReference>
<comment type="catalytic activity">
    <reaction evidence="14">
        <text>N-succinyl-(2S,6S)-2,6-diaminopimelate + H2O = (2S,6S)-2,6-diaminopimelate + succinate</text>
        <dbReference type="Rhea" id="RHEA:22608"/>
        <dbReference type="ChEBI" id="CHEBI:15377"/>
        <dbReference type="ChEBI" id="CHEBI:30031"/>
        <dbReference type="ChEBI" id="CHEBI:57609"/>
        <dbReference type="ChEBI" id="CHEBI:58087"/>
        <dbReference type="EC" id="3.5.1.18"/>
    </reaction>
</comment>
<dbReference type="Gene3D" id="3.30.70.360">
    <property type="match status" value="1"/>
</dbReference>
<comment type="cofactor">
    <cofactor evidence="1">
        <name>Co(2+)</name>
        <dbReference type="ChEBI" id="CHEBI:48828"/>
    </cofactor>
</comment>
<keyword evidence="13" id="KW-0170">Cobalt</keyword>
<dbReference type="NCBIfam" id="TIGR01910">
    <property type="entry name" value="DapE-ArgE"/>
    <property type="match status" value="1"/>
</dbReference>
<dbReference type="InterPro" id="IPR050072">
    <property type="entry name" value="Peptidase_M20A"/>
</dbReference>
<feature type="domain" description="Peptidase M20 dimerisation" evidence="15">
    <location>
        <begin position="177"/>
        <end position="283"/>
    </location>
</feature>
<evidence type="ECO:0000256" key="11">
    <source>
        <dbReference type="ARBA" id="ARBA00022915"/>
    </source>
</evidence>
<proteinExistence type="inferred from homology"/>
<evidence type="ECO:0000256" key="3">
    <source>
        <dbReference type="ARBA" id="ARBA00005130"/>
    </source>
</evidence>
<dbReference type="Pfam" id="PF07687">
    <property type="entry name" value="M20_dimer"/>
    <property type="match status" value="1"/>
</dbReference>
<keyword evidence="8" id="KW-0479">Metal-binding</keyword>
<keyword evidence="10" id="KW-0862">Zinc</keyword>
<keyword evidence="7" id="KW-0028">Amino-acid biosynthesis</keyword>
<evidence type="ECO:0000256" key="14">
    <source>
        <dbReference type="ARBA" id="ARBA00051301"/>
    </source>
</evidence>
<keyword evidence="11" id="KW-0220">Diaminopimelate biosynthesis</keyword>
<dbReference type="STRING" id="297318.BK138_15190"/>
<evidence type="ECO:0000256" key="8">
    <source>
        <dbReference type="ARBA" id="ARBA00022723"/>
    </source>
</evidence>
<evidence type="ECO:0000256" key="5">
    <source>
        <dbReference type="ARBA" id="ARBA00011921"/>
    </source>
</evidence>
<evidence type="ECO:0000313" key="16">
    <source>
        <dbReference type="EMBL" id="OMF54511.1"/>
    </source>
</evidence>
<sequence>MGKDLDSFHGQELLDIVCGLICIPSENPPGREEAAARYVLQLLRDEGIEAELQWAAPQRPNVVARLKGTADGPALLYNGHLDVVPAGEGWSEDPFAAVIRGGELIGRGAADMKSGVAAMLYAAILLHRRGCPFAGELILLFNVDEERENVGMRHFLRSGVHADYAVIGEPTGLGICTAHKGVGRYRIRTAGVAGHAAKVLEPDNAIPKMAALISAMEPLRSRLKESADPLLGYATLNVTQIKGGTAPNIVPQHCEIEVDRRVIPGETAAQVLEQLKEALNAAAGTSSSAGLSAGTGEVTYEVDDYLFIPASTIPQDHELVQALVEVTGDVLGNPSAIGIFEATCEAPFLSVDLGIPTVIFGPGSLDQAHVKDERVPVRQITDAAKVYMQLAMRLLQQQPLQEE</sequence>
<dbReference type="CDD" id="cd08659">
    <property type="entry name" value="M20_ArgE_DapE-like"/>
    <property type="match status" value="1"/>
</dbReference>
<evidence type="ECO:0000256" key="2">
    <source>
        <dbReference type="ARBA" id="ARBA00001947"/>
    </source>
</evidence>
<dbReference type="UniPathway" id="UPA00034">
    <property type="reaction ID" value="UER00021"/>
</dbReference>
<dbReference type="Proteomes" id="UP000187172">
    <property type="component" value="Unassembled WGS sequence"/>
</dbReference>
<keyword evidence="12" id="KW-0457">Lysine biosynthesis</keyword>
<dbReference type="InterPro" id="IPR002933">
    <property type="entry name" value="Peptidase_M20"/>
</dbReference>
<comment type="caution">
    <text evidence="16">The sequence shown here is derived from an EMBL/GenBank/DDBJ whole genome shotgun (WGS) entry which is preliminary data.</text>
</comment>
<name>A0A1R1ERT4_9BACL</name>
<evidence type="ECO:0000256" key="6">
    <source>
        <dbReference type="ARBA" id="ARBA00016853"/>
    </source>
</evidence>
<gene>
    <name evidence="16" type="ORF">BK138_15190</name>
</gene>
<protein>
    <recommendedName>
        <fullName evidence="6">Probable succinyl-diaminopimelate desuccinylase</fullName>
        <ecNumber evidence="5">3.5.1.18</ecNumber>
    </recommendedName>
</protein>
<dbReference type="EMBL" id="MRTP01000003">
    <property type="protein sequence ID" value="OMF54511.1"/>
    <property type="molecule type" value="Genomic_DNA"/>
</dbReference>
<evidence type="ECO:0000256" key="12">
    <source>
        <dbReference type="ARBA" id="ARBA00023154"/>
    </source>
</evidence>
<evidence type="ECO:0000256" key="10">
    <source>
        <dbReference type="ARBA" id="ARBA00022833"/>
    </source>
</evidence>
<evidence type="ECO:0000313" key="17">
    <source>
        <dbReference type="Proteomes" id="UP000187172"/>
    </source>
</evidence>
<dbReference type="AlphaFoldDB" id="A0A1R1ERT4"/>
<dbReference type="InterPro" id="IPR001261">
    <property type="entry name" value="ArgE/DapE_CS"/>
</dbReference>
<comment type="similarity">
    <text evidence="4">Belongs to the peptidase M20A family.</text>
</comment>
<dbReference type="Pfam" id="PF01546">
    <property type="entry name" value="Peptidase_M20"/>
    <property type="match status" value="1"/>
</dbReference>
<evidence type="ECO:0000259" key="15">
    <source>
        <dbReference type="Pfam" id="PF07687"/>
    </source>
</evidence>
<dbReference type="GO" id="GO:0009089">
    <property type="term" value="P:lysine biosynthetic process via diaminopimelate"/>
    <property type="evidence" value="ECO:0007669"/>
    <property type="project" value="UniProtKB-UniPathway"/>
</dbReference>
<reference evidence="16 17" key="1">
    <citation type="submission" date="2016-11" db="EMBL/GenBank/DDBJ databases">
        <title>Paenibacillus species isolates.</title>
        <authorList>
            <person name="Beno S.M."/>
        </authorList>
    </citation>
    <scope>NUCLEOTIDE SEQUENCE [LARGE SCALE GENOMIC DNA]</scope>
    <source>
        <strain evidence="16 17">FSL R5-0378</strain>
    </source>
</reference>
<dbReference type="SUPFAM" id="SSF53187">
    <property type="entry name" value="Zn-dependent exopeptidases"/>
    <property type="match status" value="1"/>
</dbReference>
<dbReference type="PANTHER" id="PTHR43808:SF8">
    <property type="entry name" value="PEPTIDASE M20 DIMERISATION DOMAIN-CONTAINING PROTEIN"/>
    <property type="match status" value="1"/>
</dbReference>
<organism evidence="16 17">
    <name type="scientific">Paenibacillus rhizosphaerae</name>
    <dbReference type="NCBI Taxonomy" id="297318"/>
    <lineage>
        <taxon>Bacteria</taxon>
        <taxon>Bacillati</taxon>
        <taxon>Bacillota</taxon>
        <taxon>Bacilli</taxon>
        <taxon>Bacillales</taxon>
        <taxon>Paenibacillaceae</taxon>
        <taxon>Paenibacillus</taxon>
    </lineage>
</organism>
<dbReference type="GO" id="GO:0019877">
    <property type="term" value="P:diaminopimelate biosynthetic process"/>
    <property type="evidence" value="ECO:0007669"/>
    <property type="project" value="UniProtKB-KW"/>
</dbReference>
<evidence type="ECO:0000256" key="7">
    <source>
        <dbReference type="ARBA" id="ARBA00022605"/>
    </source>
</evidence>
<dbReference type="InterPro" id="IPR036264">
    <property type="entry name" value="Bact_exopeptidase_dim_dom"/>
</dbReference>